<dbReference type="Pfam" id="PF13524">
    <property type="entry name" value="Glyco_trans_1_2"/>
    <property type="match status" value="1"/>
</dbReference>
<feature type="domain" description="Spore protein YkvP N-terminal" evidence="1">
    <location>
        <begin position="3"/>
        <end position="109"/>
    </location>
</feature>
<evidence type="ECO:0000313" key="3">
    <source>
        <dbReference type="EMBL" id="MBV7274329.1"/>
    </source>
</evidence>
<dbReference type="InterPro" id="IPR024542">
    <property type="entry name" value="YkvP_N"/>
</dbReference>
<feature type="domain" description="Spore protein YkvP/CgeB glycosyl transferase-like" evidence="2">
    <location>
        <begin position="177"/>
        <end position="316"/>
    </location>
</feature>
<accession>A0A949TK54</accession>
<dbReference type="EMBL" id="JAEEGC010000073">
    <property type="protein sequence ID" value="MBV7274329.1"/>
    <property type="molecule type" value="Genomic_DNA"/>
</dbReference>
<evidence type="ECO:0000259" key="2">
    <source>
        <dbReference type="Pfam" id="PF13524"/>
    </source>
</evidence>
<name>A0A949TK54_9CLOT</name>
<evidence type="ECO:0000313" key="4">
    <source>
        <dbReference type="Proteomes" id="UP000694308"/>
    </source>
</evidence>
<dbReference type="Pfam" id="PF12996">
    <property type="entry name" value="DUF3880"/>
    <property type="match status" value="1"/>
</dbReference>
<dbReference type="Proteomes" id="UP000694308">
    <property type="component" value="Unassembled WGS sequence"/>
</dbReference>
<organism evidence="3 4">
    <name type="scientific">Clostridium thailandense</name>
    <dbReference type="NCBI Taxonomy" id="2794346"/>
    <lineage>
        <taxon>Bacteria</taxon>
        <taxon>Bacillati</taxon>
        <taxon>Bacillota</taxon>
        <taxon>Clostridia</taxon>
        <taxon>Eubacteriales</taxon>
        <taxon>Clostridiaceae</taxon>
        <taxon>Clostridium</taxon>
    </lineage>
</organism>
<keyword evidence="4" id="KW-1185">Reference proteome</keyword>
<proteinExistence type="predicted"/>
<dbReference type="InterPro" id="IPR055259">
    <property type="entry name" value="YkvP/CgeB_Glyco_trans-like"/>
</dbReference>
<reference evidence="3" key="1">
    <citation type="submission" date="2020-12" db="EMBL/GenBank/DDBJ databases">
        <title>Clostridium thailandense sp. nov., a novel acetogenic bacterium isolated from peat land soil in Thailand.</title>
        <authorList>
            <person name="Chaikitkaew S."/>
            <person name="Birkeland N.K."/>
        </authorList>
    </citation>
    <scope>NUCLEOTIDE SEQUENCE</scope>
    <source>
        <strain evidence="3">PL3</strain>
    </source>
</reference>
<protein>
    <submittedName>
        <fullName evidence="3">Glycosyltransferase</fullName>
    </submittedName>
</protein>
<gene>
    <name evidence="3" type="ORF">I6U48_15605</name>
</gene>
<comment type="caution">
    <text evidence="3">The sequence shown here is derived from an EMBL/GenBank/DDBJ whole genome shotgun (WGS) entry which is preliminary data.</text>
</comment>
<dbReference type="AlphaFoldDB" id="A0A949TK54"/>
<sequence length="325" mass="37938">MRILFFLSGTMWRHTLPEGFIEAGHEVEITDTLDEEMIKNKMLQFNPDFSMSLGWGHEQITKNQLIIRRCVKTSKVPHIYWSIEDPAFTFSFSLPLIQRVQPDFVFSICPYIVDFYRKIGIKSAYMDFGFSHKIHKPVNYDKAYDSSISLVANAYPNVLKNHPKHYRHTSIKTLIIPLLKNNMRIDFWGKDWDKMDSYLDFHIPKEWLHGYLYYRDANKVYCSSKIILGLQNYPNQLTQRTYEILASGGFLLTSNTPAVNRLFKSNEHLITSSSVEDTVALVNYYLENSDERQKIAGYGKTALSGCSYKDKADYIIETLKKYRII</sequence>
<evidence type="ECO:0000259" key="1">
    <source>
        <dbReference type="Pfam" id="PF12996"/>
    </source>
</evidence>
<dbReference type="RefSeq" id="WP_218321396.1">
    <property type="nucleotide sequence ID" value="NZ_JAEEGC010000073.1"/>
</dbReference>